<reference evidence="2 3" key="1">
    <citation type="submission" date="2012-06" db="EMBL/GenBank/DDBJ databases">
        <title>Finished chromosome of genome of Crinalium epipsammum PCC 9333.</title>
        <authorList>
            <consortium name="US DOE Joint Genome Institute"/>
            <person name="Gugger M."/>
            <person name="Coursin T."/>
            <person name="Rippka R."/>
            <person name="Tandeau De Marsac N."/>
            <person name="Huntemann M."/>
            <person name="Wei C.-L."/>
            <person name="Han J."/>
            <person name="Detter J.C."/>
            <person name="Han C."/>
            <person name="Tapia R."/>
            <person name="Davenport K."/>
            <person name="Daligault H."/>
            <person name="Erkkila T."/>
            <person name="Gu W."/>
            <person name="Munk A.C.C."/>
            <person name="Teshima H."/>
            <person name="Xu Y."/>
            <person name="Chain P."/>
            <person name="Chen A."/>
            <person name="Krypides N."/>
            <person name="Mavromatis K."/>
            <person name="Markowitz V."/>
            <person name="Szeto E."/>
            <person name="Ivanova N."/>
            <person name="Mikhailova N."/>
            <person name="Ovchinnikova G."/>
            <person name="Pagani I."/>
            <person name="Pati A."/>
            <person name="Goodwin L."/>
            <person name="Peters L."/>
            <person name="Pitluck S."/>
            <person name="Woyke T."/>
            <person name="Kerfeld C."/>
        </authorList>
    </citation>
    <scope>NUCLEOTIDE SEQUENCE [LARGE SCALE GENOMIC DNA]</scope>
    <source>
        <strain evidence="2 3">PCC 9333</strain>
    </source>
</reference>
<sequence>MAKTNIEWVMDDDGTQGKTWNPTSGCTKVSAGCKKCYAEAIAKRFWGERKFSDVQFHEDRLDAPLKWKKSTKVFVDSMSDLFHKDITDEQIDQVFAVMAMAHWHKFQVLTKRPERMMQYSRTAKQRIRMATVDLGRKFNRDIGLFESCEWDYPLPNVWLGISVENQQVANERIPLLRHTLATIKFLSCEPLLEKVSIFDLDEEISELTQKYRSKSQKMVAPADFINWVIVGGESGTDARSCEVNWIEDIVEQCKQYQVPVFVKQLGSNSQVPNLIGTSKQKLKSKKGGDINEFPENLRIRESPKN</sequence>
<evidence type="ECO:0000256" key="1">
    <source>
        <dbReference type="SAM" id="MobiDB-lite"/>
    </source>
</evidence>
<proteinExistence type="predicted"/>
<dbReference type="Proteomes" id="UP000010472">
    <property type="component" value="Chromosome"/>
</dbReference>
<dbReference type="KEGG" id="cep:Cri9333_0623"/>
<dbReference type="STRING" id="1173022.Cri9333_0623"/>
<protein>
    <submittedName>
        <fullName evidence="2">Gp37Gp68 family protein</fullName>
    </submittedName>
</protein>
<organism evidence="2 3">
    <name type="scientific">Crinalium epipsammum PCC 9333</name>
    <dbReference type="NCBI Taxonomy" id="1173022"/>
    <lineage>
        <taxon>Bacteria</taxon>
        <taxon>Bacillati</taxon>
        <taxon>Cyanobacteriota</taxon>
        <taxon>Cyanophyceae</taxon>
        <taxon>Gomontiellales</taxon>
        <taxon>Gomontiellaceae</taxon>
        <taxon>Crinalium</taxon>
    </lineage>
</organism>
<evidence type="ECO:0000313" key="2">
    <source>
        <dbReference type="EMBL" id="AFZ11566.1"/>
    </source>
</evidence>
<dbReference type="RefSeq" id="WP_015201700.1">
    <property type="nucleotide sequence ID" value="NC_019753.1"/>
</dbReference>
<dbReference type="Pfam" id="PF07505">
    <property type="entry name" value="DUF5131"/>
    <property type="match status" value="1"/>
</dbReference>
<dbReference type="eggNOG" id="COG4422">
    <property type="taxonomic scope" value="Bacteria"/>
</dbReference>
<evidence type="ECO:0000313" key="3">
    <source>
        <dbReference type="Proteomes" id="UP000010472"/>
    </source>
</evidence>
<keyword evidence="3" id="KW-1185">Reference proteome</keyword>
<dbReference type="AlphaFoldDB" id="K9VUF7"/>
<dbReference type="OrthoDB" id="9787478at2"/>
<name>K9VUF7_9CYAN</name>
<accession>K9VUF7</accession>
<dbReference type="EMBL" id="CP003620">
    <property type="protein sequence ID" value="AFZ11566.1"/>
    <property type="molecule type" value="Genomic_DNA"/>
</dbReference>
<dbReference type="PATRIC" id="fig|1173022.3.peg.687"/>
<feature type="compositionally biased region" description="Basic and acidic residues" evidence="1">
    <location>
        <begin position="295"/>
        <end position="305"/>
    </location>
</feature>
<feature type="region of interest" description="Disordered" evidence="1">
    <location>
        <begin position="278"/>
        <end position="305"/>
    </location>
</feature>
<dbReference type="HOGENOM" id="CLU_054184_0_0_3"/>
<dbReference type="InterPro" id="IPR011101">
    <property type="entry name" value="DUF5131"/>
</dbReference>
<gene>
    <name evidence="2" type="ORF">Cri9333_0623</name>
</gene>